<reference evidence="2" key="1">
    <citation type="journal article" date="2022" name="bioRxiv">
        <title>Sequencing and chromosome-scale assembly of the giantPleurodeles waltlgenome.</title>
        <authorList>
            <person name="Brown T."/>
            <person name="Elewa A."/>
            <person name="Iarovenko S."/>
            <person name="Subramanian E."/>
            <person name="Araus A.J."/>
            <person name="Petzold A."/>
            <person name="Susuki M."/>
            <person name="Suzuki K.-i.T."/>
            <person name="Hayashi T."/>
            <person name="Toyoda A."/>
            <person name="Oliveira C."/>
            <person name="Osipova E."/>
            <person name="Leigh N.D."/>
            <person name="Simon A."/>
            <person name="Yun M.H."/>
        </authorList>
    </citation>
    <scope>NUCLEOTIDE SEQUENCE</scope>
    <source>
        <strain evidence="2">20211129_DDA</strain>
        <tissue evidence="2">Liver</tissue>
    </source>
</reference>
<proteinExistence type="predicted"/>
<keyword evidence="3" id="KW-1185">Reference proteome</keyword>
<dbReference type="AlphaFoldDB" id="A0AAV7T4E2"/>
<name>A0AAV7T4E2_PLEWA</name>
<dbReference type="EMBL" id="JANPWB010000007">
    <property type="protein sequence ID" value="KAJ1171275.1"/>
    <property type="molecule type" value="Genomic_DNA"/>
</dbReference>
<dbReference type="Proteomes" id="UP001066276">
    <property type="component" value="Chromosome 4_1"/>
</dbReference>
<evidence type="ECO:0000256" key="1">
    <source>
        <dbReference type="SAM" id="MobiDB-lite"/>
    </source>
</evidence>
<evidence type="ECO:0000313" key="2">
    <source>
        <dbReference type="EMBL" id="KAJ1171275.1"/>
    </source>
</evidence>
<protein>
    <submittedName>
        <fullName evidence="2">Uncharacterized protein</fullName>
    </submittedName>
</protein>
<feature type="region of interest" description="Disordered" evidence="1">
    <location>
        <begin position="117"/>
        <end position="141"/>
    </location>
</feature>
<evidence type="ECO:0000313" key="3">
    <source>
        <dbReference type="Proteomes" id="UP001066276"/>
    </source>
</evidence>
<accession>A0AAV7T4E2</accession>
<organism evidence="2 3">
    <name type="scientific">Pleurodeles waltl</name>
    <name type="common">Iberian ribbed newt</name>
    <dbReference type="NCBI Taxonomy" id="8319"/>
    <lineage>
        <taxon>Eukaryota</taxon>
        <taxon>Metazoa</taxon>
        <taxon>Chordata</taxon>
        <taxon>Craniata</taxon>
        <taxon>Vertebrata</taxon>
        <taxon>Euteleostomi</taxon>
        <taxon>Amphibia</taxon>
        <taxon>Batrachia</taxon>
        <taxon>Caudata</taxon>
        <taxon>Salamandroidea</taxon>
        <taxon>Salamandridae</taxon>
        <taxon>Pleurodelinae</taxon>
        <taxon>Pleurodeles</taxon>
    </lineage>
</organism>
<sequence>MVVEGLVKLKELAWGWLLPKDTDKLFTSGLIAKERVMLGETAEGRITPEEIAEELITLDKFLEGLVIHEELLEGSEFPNSGLEEEKVSPEDLLTEPIFSADPSGGWLFLWEPSEGTLVPEEQSVEPSSKAEKEEGHLFPKAMGGAINEKKLRRINLAVPERVWDREE</sequence>
<feature type="compositionally biased region" description="Basic and acidic residues" evidence="1">
    <location>
        <begin position="128"/>
        <end position="137"/>
    </location>
</feature>
<gene>
    <name evidence="2" type="ORF">NDU88_003140</name>
</gene>
<comment type="caution">
    <text evidence="2">The sequence shown here is derived from an EMBL/GenBank/DDBJ whole genome shotgun (WGS) entry which is preliminary data.</text>
</comment>